<dbReference type="SUPFAM" id="SSF53955">
    <property type="entry name" value="Lysozyme-like"/>
    <property type="match status" value="1"/>
</dbReference>
<dbReference type="GO" id="GO:0042742">
    <property type="term" value="P:defense response to bacterium"/>
    <property type="evidence" value="ECO:0007669"/>
    <property type="project" value="UniProtKB-KW"/>
</dbReference>
<dbReference type="STRING" id="1150626.PHAMO_10226"/>
<dbReference type="OrthoDB" id="7351440at2"/>
<dbReference type="GO" id="GO:0003796">
    <property type="term" value="F:lysozyme activity"/>
    <property type="evidence" value="ECO:0007669"/>
    <property type="project" value="InterPro"/>
</dbReference>
<feature type="region of interest" description="Disordered" evidence="3">
    <location>
        <begin position="269"/>
        <end position="328"/>
    </location>
</feature>
<evidence type="ECO:0000256" key="1">
    <source>
        <dbReference type="ARBA" id="ARBA00022529"/>
    </source>
</evidence>
<evidence type="ECO:0000256" key="2">
    <source>
        <dbReference type="ARBA" id="ARBA00022638"/>
    </source>
</evidence>
<feature type="compositionally biased region" description="Basic and acidic residues" evidence="3">
    <location>
        <begin position="273"/>
        <end position="286"/>
    </location>
</feature>
<dbReference type="RefSeq" id="WP_002725529.1">
    <property type="nucleotide sequence ID" value="NZ_CAHP01000001.1"/>
</dbReference>
<dbReference type="GO" id="GO:0031640">
    <property type="term" value="P:killing of cells of another organism"/>
    <property type="evidence" value="ECO:0007669"/>
    <property type="project" value="UniProtKB-KW"/>
</dbReference>
<keyword evidence="5" id="KW-1185">Reference proteome</keyword>
<organism evidence="4 5">
    <name type="scientific">Magnetospirillum molischianum DSM 120</name>
    <dbReference type="NCBI Taxonomy" id="1150626"/>
    <lineage>
        <taxon>Bacteria</taxon>
        <taxon>Pseudomonadati</taxon>
        <taxon>Pseudomonadota</taxon>
        <taxon>Alphaproteobacteria</taxon>
        <taxon>Rhodospirillales</taxon>
        <taxon>Rhodospirillaceae</taxon>
        <taxon>Magnetospirillum</taxon>
    </lineage>
</organism>
<proteinExistence type="predicted"/>
<evidence type="ECO:0000313" key="5">
    <source>
        <dbReference type="Proteomes" id="UP000004169"/>
    </source>
</evidence>
<gene>
    <name evidence="4" type="ORF">PHAMO_10226</name>
</gene>
<name>H8FN63_MAGML</name>
<dbReference type="AlphaFoldDB" id="H8FN63"/>
<keyword evidence="1" id="KW-0929">Antimicrobial</keyword>
<sequence>MTERRAHNPLPTVKLSRSQYEAEMWNHLKAREGMANRIYTDDKGIPTMGVGVALAVQGKDGKFVLRKPEAIGAEITGDKNAPYRFKPEEWQLLQSLTEKLNDSSLSERQKAKEARKLIPAFSSGKDAPENNKFGFTLSEERMKAQAFDKLPEYREAALKTVKQEALKRGWNEQDASAYVEQLRNSRQEGALTSMRYNGVAAPKASGAMVDGDRATMRKEILYGSNPPSNGNSQVGIANRRRDEADMATGNPARWMPEEQVKWRRYEATPQAQEYRRQFPDAFKDRPGTPVPSVPALGQRSDTIVERMKTTTPTALERPKVDSSAFPAA</sequence>
<dbReference type="EMBL" id="CAHP01000001">
    <property type="protein sequence ID" value="CCG39801.1"/>
    <property type="molecule type" value="Genomic_DNA"/>
</dbReference>
<evidence type="ECO:0000256" key="3">
    <source>
        <dbReference type="SAM" id="MobiDB-lite"/>
    </source>
</evidence>
<reference evidence="4 5" key="1">
    <citation type="journal article" date="2012" name="J. Bacteriol.">
        <title>Draft Genome Sequence of the Purple Photosynthetic Bacterium Phaeospirillum molischianum DSM120, a Particularly Versatile Bacterium.</title>
        <authorList>
            <person name="Duquesne K."/>
            <person name="Prima V."/>
            <person name="Ji B."/>
            <person name="Rouy Z."/>
            <person name="Medigue C."/>
            <person name="Talla E."/>
            <person name="Sturgis J.N."/>
        </authorList>
    </citation>
    <scope>NUCLEOTIDE SEQUENCE [LARGE SCALE GENOMIC DNA]</scope>
    <source>
        <strain evidence="5">DSM120</strain>
    </source>
</reference>
<protein>
    <submittedName>
        <fullName evidence="4">Uncharacterized protein</fullName>
    </submittedName>
</protein>
<dbReference type="InterPro" id="IPR023346">
    <property type="entry name" value="Lysozyme-like_dom_sf"/>
</dbReference>
<dbReference type="InterPro" id="IPR023347">
    <property type="entry name" value="Lysozyme_dom_sf"/>
</dbReference>
<dbReference type="Proteomes" id="UP000004169">
    <property type="component" value="Unassembled WGS sequence"/>
</dbReference>
<accession>H8FN63</accession>
<keyword evidence="2" id="KW-0081">Bacteriolytic enzyme</keyword>
<comment type="caution">
    <text evidence="4">The sequence shown here is derived from an EMBL/GenBank/DDBJ whole genome shotgun (WGS) entry which is preliminary data.</text>
</comment>
<evidence type="ECO:0000313" key="4">
    <source>
        <dbReference type="EMBL" id="CCG39801.1"/>
    </source>
</evidence>
<dbReference type="Gene3D" id="1.10.530.40">
    <property type="match status" value="1"/>
</dbReference>